<accession>A0A243RU82</accession>
<keyword evidence="3" id="KW-1185">Reference proteome</keyword>
<feature type="compositionally biased region" description="Basic and acidic residues" evidence="1">
    <location>
        <begin position="88"/>
        <end position="111"/>
    </location>
</feature>
<protein>
    <submittedName>
        <fullName evidence="2">Uncharacterized protein</fullName>
    </submittedName>
</protein>
<feature type="compositionally biased region" description="Basic and acidic residues" evidence="1">
    <location>
        <begin position="124"/>
        <end position="133"/>
    </location>
</feature>
<reference evidence="2 3" key="1">
    <citation type="submission" date="2017-05" db="EMBL/GenBank/DDBJ databases">
        <title>Biotechnological potential of actinobacteria isolated from South African environments.</title>
        <authorList>
            <person name="Le Roes-Hill M."/>
            <person name="Prins A."/>
            <person name="Durrell K.A."/>
        </authorList>
    </citation>
    <scope>NUCLEOTIDE SEQUENCE [LARGE SCALE GENOMIC DNA]</scope>
    <source>
        <strain evidence="2">M26</strain>
    </source>
</reference>
<proteinExistence type="predicted"/>
<sequence length="133" mass="13627">MAPACPPGLAWVAGMKVTPGYGALAEQLAADAARLAGHAARLRDLAARVRGNPIVPEWFDDLIGGQIARCAAASADLTRAAVATRDRAARERDRAAVATRDRAAGERDRAAGEGAGLTRAGAVPRDRAPAPPA</sequence>
<comment type="caution">
    <text evidence="2">The sequence shown here is derived from an EMBL/GenBank/DDBJ whole genome shotgun (WGS) entry which is preliminary data.</text>
</comment>
<dbReference type="Proteomes" id="UP000194761">
    <property type="component" value="Unassembled WGS sequence"/>
</dbReference>
<evidence type="ECO:0000256" key="1">
    <source>
        <dbReference type="SAM" id="MobiDB-lite"/>
    </source>
</evidence>
<name>A0A243RU82_9ACTN</name>
<evidence type="ECO:0000313" key="2">
    <source>
        <dbReference type="EMBL" id="OUC98439.1"/>
    </source>
</evidence>
<organism evidence="2 3">
    <name type="scientific">Streptosporangium minutum</name>
    <dbReference type="NCBI Taxonomy" id="569862"/>
    <lineage>
        <taxon>Bacteria</taxon>
        <taxon>Bacillati</taxon>
        <taxon>Actinomycetota</taxon>
        <taxon>Actinomycetes</taxon>
        <taxon>Streptosporangiales</taxon>
        <taxon>Streptosporangiaceae</taxon>
        <taxon>Streptosporangium</taxon>
    </lineage>
</organism>
<dbReference type="AlphaFoldDB" id="A0A243RU82"/>
<gene>
    <name evidence="2" type="ORF">CA984_07305</name>
</gene>
<feature type="non-terminal residue" evidence="2">
    <location>
        <position position="133"/>
    </location>
</feature>
<evidence type="ECO:0000313" key="3">
    <source>
        <dbReference type="Proteomes" id="UP000194761"/>
    </source>
</evidence>
<dbReference type="EMBL" id="NGFP01000021">
    <property type="protein sequence ID" value="OUC98439.1"/>
    <property type="molecule type" value="Genomic_DNA"/>
</dbReference>
<feature type="region of interest" description="Disordered" evidence="1">
    <location>
        <begin position="88"/>
        <end position="133"/>
    </location>
</feature>